<dbReference type="Pfam" id="PF04055">
    <property type="entry name" value="Radical_SAM"/>
    <property type="match status" value="1"/>
</dbReference>
<dbReference type="SUPFAM" id="SSF52242">
    <property type="entry name" value="Cobalamin (vitamin B12)-binding domain"/>
    <property type="match status" value="1"/>
</dbReference>
<evidence type="ECO:0000313" key="10">
    <source>
        <dbReference type="EMBL" id="AIY89963.1"/>
    </source>
</evidence>
<keyword evidence="2" id="KW-0489">Methyltransferase</keyword>
<dbReference type="CDD" id="cd01335">
    <property type="entry name" value="Radical_SAM"/>
    <property type="match status" value="1"/>
</dbReference>
<dbReference type="Gene3D" id="3.80.30.20">
    <property type="entry name" value="tm_1862 like domain"/>
    <property type="match status" value="1"/>
</dbReference>
<dbReference type="InterPro" id="IPR023404">
    <property type="entry name" value="rSAM_horseshoe"/>
</dbReference>
<keyword evidence="5" id="KW-0479">Metal-binding</keyword>
<dbReference type="GO" id="GO:0046872">
    <property type="term" value="F:metal ion binding"/>
    <property type="evidence" value="ECO:0007669"/>
    <property type="project" value="UniProtKB-KW"/>
</dbReference>
<name>A0A0A7GDP8_GEOAI</name>
<dbReference type="InterPro" id="IPR034466">
    <property type="entry name" value="Methyltransferase_Class_B"/>
</dbReference>
<keyword evidence="6" id="KW-0408">Iron</keyword>
<accession>A0A0A7GDP8</accession>
<dbReference type="KEGG" id="gac:GACE_0916"/>
<dbReference type="SFLD" id="SFLDG01123">
    <property type="entry name" value="methyltransferase_(Class_B)"/>
    <property type="match status" value="1"/>
</dbReference>
<dbReference type="GO" id="GO:0031419">
    <property type="term" value="F:cobalamin binding"/>
    <property type="evidence" value="ECO:0007669"/>
    <property type="project" value="InterPro"/>
</dbReference>
<dbReference type="STRING" id="565033.GACE_0916"/>
<dbReference type="CDD" id="cd02068">
    <property type="entry name" value="radical_SAM_B12_BD"/>
    <property type="match status" value="1"/>
</dbReference>
<dbReference type="InterPro" id="IPR058240">
    <property type="entry name" value="rSAM_sf"/>
</dbReference>
<protein>
    <submittedName>
        <fullName evidence="10">Radical SAM domain protein</fullName>
    </submittedName>
</protein>
<keyword evidence="3" id="KW-0808">Transferase</keyword>
<feature type="domain" description="B12-binding" evidence="8">
    <location>
        <begin position="8"/>
        <end position="138"/>
    </location>
</feature>
<sequence length="458" mass="51646">MITLINPSSDVETRKIQFSTPPLGLAYLASSLREAGFRVNIIDNMVENLGFEELIGRLRDSLIVGITSTTPTFKSALKYAEVIKKAIPEVFVVLGGVHASFMPVNTLKSGNVDAVCVGEGEMTMVEVAERIEKSKSLDGVRGLYYREGSRIVFCGKRQFSENLDEIPFPAYDLLPMERYSVVGMKLEHFPVVTSRGCPFGCIYCATSAFMGGRFRNKSAQYVLDELEWLGDKFGARNIAISDDTFTLNRKRVQEICRGIRERGLDINWSCSSRVDTVNREILEVMRKSGCDLIYYGVESANENILRFYRKRIDLSGIKRAVDVTKRAGIAVVASFILGAPMETREDCMRTINYAVKLDPDYAQFSLLTPYPGTELYDMAEKSGWILTKDFDRYTAAKPVLKNFHISPDELKSILSYAYRRFYLRPSYLIRKVLEGNASVALSFVRTALKNILKHQRVG</sequence>
<evidence type="ECO:0000256" key="6">
    <source>
        <dbReference type="ARBA" id="ARBA00023004"/>
    </source>
</evidence>
<dbReference type="eggNOG" id="arCOG01356">
    <property type="taxonomic scope" value="Archaea"/>
</dbReference>
<dbReference type="PROSITE" id="PS51332">
    <property type="entry name" value="B12_BINDING"/>
    <property type="match status" value="1"/>
</dbReference>
<dbReference type="AlphaFoldDB" id="A0A0A7GDP8"/>
<dbReference type="InterPro" id="IPR006158">
    <property type="entry name" value="Cobalamin-bd"/>
</dbReference>
<dbReference type="InterPro" id="IPR036724">
    <property type="entry name" value="Cobalamin-bd_sf"/>
</dbReference>
<dbReference type="SFLD" id="SFLDG01082">
    <property type="entry name" value="B12-binding_domain_containing"/>
    <property type="match status" value="1"/>
</dbReference>
<evidence type="ECO:0000256" key="3">
    <source>
        <dbReference type="ARBA" id="ARBA00022679"/>
    </source>
</evidence>
<comment type="cofactor">
    <cofactor evidence="1">
        <name>[4Fe-4S] cluster</name>
        <dbReference type="ChEBI" id="CHEBI:49883"/>
    </cofactor>
</comment>
<dbReference type="SMART" id="SM00729">
    <property type="entry name" value="Elp3"/>
    <property type="match status" value="1"/>
</dbReference>
<evidence type="ECO:0000259" key="9">
    <source>
        <dbReference type="PROSITE" id="PS51918"/>
    </source>
</evidence>
<evidence type="ECO:0000256" key="2">
    <source>
        <dbReference type="ARBA" id="ARBA00022603"/>
    </source>
</evidence>
<dbReference type="GO" id="GO:0003824">
    <property type="term" value="F:catalytic activity"/>
    <property type="evidence" value="ECO:0007669"/>
    <property type="project" value="InterPro"/>
</dbReference>
<evidence type="ECO:0000313" key="11">
    <source>
        <dbReference type="Proteomes" id="UP000030624"/>
    </source>
</evidence>
<dbReference type="SFLD" id="SFLDS00029">
    <property type="entry name" value="Radical_SAM"/>
    <property type="match status" value="1"/>
</dbReference>
<dbReference type="InterPro" id="IPR006638">
    <property type="entry name" value="Elp3/MiaA/NifB-like_rSAM"/>
</dbReference>
<dbReference type="HOGENOM" id="CLU_021572_4_3_2"/>
<organism evidence="10 11">
    <name type="scientific">Geoglobus acetivorans</name>
    <dbReference type="NCBI Taxonomy" id="565033"/>
    <lineage>
        <taxon>Archaea</taxon>
        <taxon>Methanobacteriati</taxon>
        <taxon>Methanobacteriota</taxon>
        <taxon>Archaeoglobi</taxon>
        <taxon>Archaeoglobales</taxon>
        <taxon>Archaeoglobaceae</taxon>
        <taxon>Geoglobus</taxon>
    </lineage>
</organism>
<dbReference type="InterPro" id="IPR051198">
    <property type="entry name" value="BchE-like"/>
</dbReference>
<dbReference type="PROSITE" id="PS51918">
    <property type="entry name" value="RADICAL_SAM"/>
    <property type="match status" value="1"/>
</dbReference>
<evidence type="ECO:0000256" key="1">
    <source>
        <dbReference type="ARBA" id="ARBA00001966"/>
    </source>
</evidence>
<dbReference type="Proteomes" id="UP000030624">
    <property type="component" value="Chromosome"/>
</dbReference>
<dbReference type="Pfam" id="PF02310">
    <property type="entry name" value="B12-binding"/>
    <property type="match status" value="1"/>
</dbReference>
<dbReference type="PANTHER" id="PTHR43409">
    <property type="entry name" value="ANAEROBIC MAGNESIUM-PROTOPORPHYRIN IX MONOMETHYL ESTER CYCLASE-RELATED"/>
    <property type="match status" value="1"/>
</dbReference>
<dbReference type="EMBL" id="CP009552">
    <property type="protein sequence ID" value="AIY89963.1"/>
    <property type="molecule type" value="Genomic_DNA"/>
</dbReference>
<evidence type="ECO:0000256" key="4">
    <source>
        <dbReference type="ARBA" id="ARBA00022691"/>
    </source>
</evidence>
<dbReference type="GeneID" id="24797506"/>
<evidence type="ECO:0000256" key="7">
    <source>
        <dbReference type="ARBA" id="ARBA00023014"/>
    </source>
</evidence>
<dbReference type="PANTHER" id="PTHR43409:SF7">
    <property type="entry name" value="BLL1977 PROTEIN"/>
    <property type="match status" value="1"/>
</dbReference>
<reference evidence="10 11" key="1">
    <citation type="journal article" date="2015" name="Appl. Environ. Microbiol.">
        <title>The Geoglobus acetivorans genome: Fe(III) reduction, acetate utilization, autotrophic growth, and degradation of aromatic compounds in a hyperthermophilic archaeon.</title>
        <authorList>
            <person name="Mardanov A.V."/>
            <person name="Slododkina G.B."/>
            <person name="Slobodkin A.I."/>
            <person name="Beletsky A.V."/>
            <person name="Gavrilov S.N."/>
            <person name="Kublanov I.V."/>
            <person name="Bonch-Osmolovskaya E.A."/>
            <person name="Skryabin K.G."/>
            <person name="Ravin N.V."/>
        </authorList>
    </citation>
    <scope>NUCLEOTIDE SEQUENCE [LARGE SCALE GENOMIC DNA]</scope>
    <source>
        <strain evidence="10 11">SBH6</strain>
    </source>
</reference>
<gene>
    <name evidence="10" type="ORF">GACE_0916</name>
</gene>
<keyword evidence="7" id="KW-0411">Iron-sulfur</keyword>
<dbReference type="GO" id="GO:0051539">
    <property type="term" value="F:4 iron, 4 sulfur cluster binding"/>
    <property type="evidence" value="ECO:0007669"/>
    <property type="project" value="UniProtKB-KW"/>
</dbReference>
<dbReference type="InterPro" id="IPR007197">
    <property type="entry name" value="rSAM"/>
</dbReference>
<evidence type="ECO:0000259" key="8">
    <source>
        <dbReference type="PROSITE" id="PS51332"/>
    </source>
</evidence>
<proteinExistence type="predicted"/>
<dbReference type="SUPFAM" id="SSF102114">
    <property type="entry name" value="Radical SAM enzymes"/>
    <property type="match status" value="1"/>
</dbReference>
<dbReference type="RefSeq" id="WP_048093652.1">
    <property type="nucleotide sequence ID" value="NZ_CP009552.1"/>
</dbReference>
<evidence type="ECO:0000256" key="5">
    <source>
        <dbReference type="ARBA" id="ARBA00022723"/>
    </source>
</evidence>
<feature type="domain" description="Radical SAM core" evidence="9">
    <location>
        <begin position="183"/>
        <end position="408"/>
    </location>
</feature>
<dbReference type="Gene3D" id="3.40.50.280">
    <property type="entry name" value="Cobalamin-binding domain"/>
    <property type="match status" value="1"/>
</dbReference>
<keyword evidence="4" id="KW-0949">S-adenosyl-L-methionine</keyword>